<dbReference type="Proteomes" id="UP000515377">
    <property type="component" value="Chromosome"/>
</dbReference>
<sequence>MDAATTLLNQKGMQGMTLADVASALNLATTSITYYFRRKDLLVVAVFEDTLARLATMAKEAGQRSTPRERVARYLELHSDAFADALRGEGRPIANLSELRSLGEDARARLIEHYRAILRVVRNFFGTPANDARKRLFTARAHILNEALFWQAVWLGQYAIGDFPNVRRRFFEILDGGIAVPGVPWDGCIVEPNPVTQPGEQESFLRAATLLINDIGYRGASVKRIMGGLNRTKGSFYHHLDSKENLIVACWQISNRRMADLHTKAYRAHVSPWKRVSSIVTSALALQFGNDFPLLRVTACQAMPAHVRDLVLQQAQRIVLGMMGALVEGIQEGSVRAIDPLVASHLIVSAINAASELRVAPDRQSIGDAITTYETVLGSGIFDPE</sequence>
<evidence type="ECO:0000256" key="1">
    <source>
        <dbReference type="ARBA" id="ARBA00023015"/>
    </source>
</evidence>
<dbReference type="EMBL" id="CP060122">
    <property type="protein sequence ID" value="QNG48705.1"/>
    <property type="molecule type" value="Genomic_DNA"/>
</dbReference>
<dbReference type="PROSITE" id="PS50977">
    <property type="entry name" value="HTH_TETR_2"/>
    <property type="match status" value="2"/>
</dbReference>
<feature type="domain" description="HTH tetR-type" evidence="5">
    <location>
        <begin position="1"/>
        <end position="54"/>
    </location>
</feature>
<feature type="DNA-binding region" description="H-T-H motif" evidence="4">
    <location>
        <begin position="17"/>
        <end position="36"/>
    </location>
</feature>
<dbReference type="PANTHER" id="PTHR47506:SF1">
    <property type="entry name" value="HTH-TYPE TRANSCRIPTIONAL REGULATOR YJDC"/>
    <property type="match status" value="1"/>
</dbReference>
<dbReference type="PANTHER" id="PTHR47506">
    <property type="entry name" value="TRANSCRIPTIONAL REGULATORY PROTEIN"/>
    <property type="match status" value="1"/>
</dbReference>
<evidence type="ECO:0000259" key="5">
    <source>
        <dbReference type="PROSITE" id="PS50977"/>
    </source>
</evidence>
<dbReference type="SUPFAM" id="SSF48498">
    <property type="entry name" value="Tetracyclin repressor-like, C-terminal domain"/>
    <property type="match status" value="1"/>
</dbReference>
<feature type="DNA-binding region" description="H-T-H motif" evidence="4">
    <location>
        <begin position="221"/>
        <end position="240"/>
    </location>
</feature>
<dbReference type="Pfam" id="PF00440">
    <property type="entry name" value="TetR_N"/>
    <property type="match status" value="2"/>
</dbReference>
<evidence type="ECO:0000256" key="2">
    <source>
        <dbReference type="ARBA" id="ARBA00023125"/>
    </source>
</evidence>
<proteinExistence type="predicted"/>
<dbReference type="InterPro" id="IPR001647">
    <property type="entry name" value="HTH_TetR"/>
</dbReference>
<dbReference type="SUPFAM" id="SSF46689">
    <property type="entry name" value="Homeodomain-like"/>
    <property type="match status" value="2"/>
</dbReference>
<evidence type="ECO:0000256" key="4">
    <source>
        <dbReference type="PROSITE-ProRule" id="PRU00335"/>
    </source>
</evidence>
<protein>
    <submittedName>
        <fullName evidence="6">TetR/AcrR family transcriptional regulator</fullName>
    </submittedName>
</protein>
<dbReference type="Gene3D" id="1.10.10.60">
    <property type="entry name" value="Homeodomain-like"/>
    <property type="match status" value="1"/>
</dbReference>
<name>A0A9X7UKW2_SPHYA</name>
<keyword evidence="3" id="KW-0804">Transcription</keyword>
<gene>
    <name evidence="6" type="ORF">H3V42_15025</name>
</gene>
<evidence type="ECO:0000313" key="6">
    <source>
        <dbReference type="EMBL" id="QNG48705.1"/>
    </source>
</evidence>
<accession>A0A9X7UKW2</accession>
<reference evidence="6 7" key="1">
    <citation type="submission" date="2020-07" db="EMBL/GenBank/DDBJ databases">
        <title>Whole genome sequence of Sphingobium yanoikuyae A3.</title>
        <authorList>
            <person name="Han S.-S."/>
        </authorList>
    </citation>
    <scope>NUCLEOTIDE SEQUENCE [LARGE SCALE GENOMIC DNA]</scope>
    <source>
        <strain evidence="6 7">A3</strain>
    </source>
</reference>
<keyword evidence="2 4" id="KW-0238">DNA-binding</keyword>
<dbReference type="Gene3D" id="1.10.357.10">
    <property type="entry name" value="Tetracycline Repressor, domain 2"/>
    <property type="match status" value="2"/>
</dbReference>
<dbReference type="InterPro" id="IPR036271">
    <property type="entry name" value="Tet_transcr_reg_TetR-rel_C_sf"/>
</dbReference>
<dbReference type="InterPro" id="IPR009057">
    <property type="entry name" value="Homeodomain-like_sf"/>
</dbReference>
<dbReference type="GO" id="GO:0003677">
    <property type="term" value="F:DNA binding"/>
    <property type="evidence" value="ECO:0007669"/>
    <property type="project" value="UniProtKB-UniRule"/>
</dbReference>
<organism evidence="6 7">
    <name type="scientific">Sphingobium yanoikuyae</name>
    <name type="common">Sphingomonas yanoikuyae</name>
    <dbReference type="NCBI Taxonomy" id="13690"/>
    <lineage>
        <taxon>Bacteria</taxon>
        <taxon>Pseudomonadati</taxon>
        <taxon>Pseudomonadota</taxon>
        <taxon>Alphaproteobacteria</taxon>
        <taxon>Sphingomonadales</taxon>
        <taxon>Sphingomonadaceae</taxon>
        <taxon>Sphingobium</taxon>
    </lineage>
</organism>
<evidence type="ECO:0000256" key="3">
    <source>
        <dbReference type="ARBA" id="ARBA00023163"/>
    </source>
</evidence>
<feature type="domain" description="HTH tetR-type" evidence="5">
    <location>
        <begin position="198"/>
        <end position="258"/>
    </location>
</feature>
<evidence type="ECO:0000313" key="7">
    <source>
        <dbReference type="Proteomes" id="UP000515377"/>
    </source>
</evidence>
<dbReference type="AlphaFoldDB" id="A0A9X7UKW2"/>
<keyword evidence="1" id="KW-0805">Transcription regulation</keyword>